<evidence type="ECO:0000256" key="1">
    <source>
        <dbReference type="ARBA" id="ARBA00004651"/>
    </source>
</evidence>
<dbReference type="CDD" id="cd06261">
    <property type="entry name" value="TM_PBP2"/>
    <property type="match status" value="1"/>
</dbReference>
<keyword evidence="3" id="KW-1003">Cell membrane</keyword>
<comment type="caution">
    <text evidence="9">The sequence shown here is derived from an EMBL/GenBank/DDBJ whole genome shotgun (WGS) entry which is preliminary data.</text>
</comment>
<dbReference type="EMBL" id="RIZI01000095">
    <property type="protein sequence ID" value="RNF71432.1"/>
    <property type="molecule type" value="Genomic_DNA"/>
</dbReference>
<feature type="transmembrane region" description="Helical" evidence="7">
    <location>
        <begin position="77"/>
        <end position="99"/>
    </location>
</feature>
<dbReference type="GO" id="GO:0005886">
    <property type="term" value="C:plasma membrane"/>
    <property type="evidence" value="ECO:0007669"/>
    <property type="project" value="UniProtKB-SubCell"/>
</dbReference>
<dbReference type="InterPro" id="IPR035906">
    <property type="entry name" value="MetI-like_sf"/>
</dbReference>
<evidence type="ECO:0000256" key="2">
    <source>
        <dbReference type="ARBA" id="ARBA00022448"/>
    </source>
</evidence>
<comment type="subcellular location">
    <subcellularLocation>
        <location evidence="1 7">Cell membrane</location>
        <topology evidence="1 7">Multi-pass membrane protein</topology>
    </subcellularLocation>
</comment>
<keyword evidence="5 7" id="KW-1133">Transmembrane helix</keyword>
<evidence type="ECO:0000256" key="7">
    <source>
        <dbReference type="RuleBase" id="RU363032"/>
    </source>
</evidence>
<evidence type="ECO:0000256" key="6">
    <source>
        <dbReference type="ARBA" id="ARBA00023136"/>
    </source>
</evidence>
<dbReference type="InterPro" id="IPR000515">
    <property type="entry name" value="MetI-like"/>
</dbReference>
<dbReference type="Pfam" id="PF00528">
    <property type="entry name" value="BPD_transp_1"/>
    <property type="match status" value="1"/>
</dbReference>
<dbReference type="Gene3D" id="1.10.3720.10">
    <property type="entry name" value="MetI-like"/>
    <property type="match status" value="1"/>
</dbReference>
<sequence>MARRVQYLKIRSAIPRKAYLILSLLGFMIPLLAWQWLSSANMVSSLFLPSPYDVWKSFIDWYGSNLVTDIYISTYRVVSGFFMAALIGVPLGIYIGTFKSVEAIFQPINDFVRYMPASAFIPLVMLWIGIGESSKISIIFIGVVFQIVVMVADAVRNIPERYIEAAYTLGAKKGEVINHVIWRGALPDIFNILRVNMGWAWTYLVIAEMVAADRGLGFAILQAQRFMDTPKIFVGIFIIGVLGLIFDLSFRVAHRVLFPWSR</sequence>
<dbReference type="OrthoDB" id="8138334at2"/>
<keyword evidence="2 7" id="KW-0813">Transport</keyword>
<proteinExistence type="inferred from homology"/>
<evidence type="ECO:0000259" key="8">
    <source>
        <dbReference type="PROSITE" id="PS50928"/>
    </source>
</evidence>
<gene>
    <name evidence="9" type="ORF">EC580_01580</name>
</gene>
<feature type="transmembrane region" description="Helical" evidence="7">
    <location>
        <begin position="111"/>
        <end position="130"/>
    </location>
</feature>
<dbReference type="GO" id="GO:0042918">
    <property type="term" value="P:alkanesulfonate transmembrane transport"/>
    <property type="evidence" value="ECO:0007669"/>
    <property type="project" value="UniProtKB-ARBA"/>
</dbReference>
<comment type="similarity">
    <text evidence="7">Belongs to the binding-protein-dependent transport system permease family.</text>
</comment>
<dbReference type="PROSITE" id="PS50928">
    <property type="entry name" value="ABC_TM1"/>
    <property type="match status" value="1"/>
</dbReference>
<feature type="transmembrane region" description="Helical" evidence="7">
    <location>
        <begin position="20"/>
        <end position="37"/>
    </location>
</feature>
<feature type="transmembrane region" description="Helical" evidence="7">
    <location>
        <begin position="232"/>
        <end position="253"/>
    </location>
</feature>
<dbReference type="PANTHER" id="PTHR30151">
    <property type="entry name" value="ALKANE SULFONATE ABC TRANSPORTER-RELATED, MEMBRANE SUBUNIT"/>
    <property type="match status" value="1"/>
</dbReference>
<keyword evidence="4 7" id="KW-0812">Transmembrane</keyword>
<name>A0A3M8RUL9_9PROT</name>
<keyword evidence="6 7" id="KW-0472">Membrane</keyword>
<dbReference type="FunFam" id="1.10.3720.10:FF:000003">
    <property type="entry name" value="Aliphatic sulfonate ABC transporter permease"/>
    <property type="match status" value="1"/>
</dbReference>
<evidence type="ECO:0000256" key="5">
    <source>
        <dbReference type="ARBA" id="ARBA00022989"/>
    </source>
</evidence>
<evidence type="ECO:0000256" key="3">
    <source>
        <dbReference type="ARBA" id="ARBA00022475"/>
    </source>
</evidence>
<organism evidence="9">
    <name type="scientific">Acidithiobacillus sulfuriphilus</name>
    <dbReference type="NCBI Taxonomy" id="1867749"/>
    <lineage>
        <taxon>Bacteria</taxon>
        <taxon>Pseudomonadati</taxon>
        <taxon>Pseudomonadota</taxon>
        <taxon>Acidithiobacillia</taxon>
        <taxon>Acidithiobacillales</taxon>
        <taxon>Acidithiobacillaceae</taxon>
        <taxon>Acidithiobacillus</taxon>
    </lineage>
</organism>
<evidence type="ECO:0000256" key="4">
    <source>
        <dbReference type="ARBA" id="ARBA00022692"/>
    </source>
</evidence>
<reference evidence="9" key="1">
    <citation type="submission" date="2018-10" db="EMBL/GenBank/DDBJ databases">
        <title>Acidithiobacillus sulfuriphilus sp. nov.: an extremely acidophilic sulfur-oxidizing chemolithotroph isolated from a neutral pH environment.</title>
        <authorList>
            <person name="Falagan C."/>
            <person name="Moya-Beltran A."/>
            <person name="Quatrini R."/>
            <person name="Johnson D.B."/>
        </authorList>
    </citation>
    <scope>NUCLEOTIDE SEQUENCE [LARGE SCALE GENOMIC DNA]</scope>
    <source>
        <strain evidence="9">CJ-2</strain>
    </source>
</reference>
<dbReference type="PANTHER" id="PTHR30151:SF0">
    <property type="entry name" value="ABC TRANSPORTER PERMEASE PROTEIN MJ0413-RELATED"/>
    <property type="match status" value="1"/>
</dbReference>
<dbReference type="AlphaFoldDB" id="A0A3M8RUL9"/>
<feature type="domain" description="ABC transmembrane type-1" evidence="8">
    <location>
        <begin position="70"/>
        <end position="250"/>
    </location>
</feature>
<evidence type="ECO:0000313" key="9">
    <source>
        <dbReference type="EMBL" id="RNF71432.1"/>
    </source>
</evidence>
<feature type="transmembrane region" description="Helical" evidence="7">
    <location>
        <begin position="136"/>
        <end position="155"/>
    </location>
</feature>
<accession>A0A3M8RUL9</accession>
<protein>
    <submittedName>
        <fullName evidence="9">ABC transporter permease</fullName>
    </submittedName>
</protein>
<dbReference type="SUPFAM" id="SSF161098">
    <property type="entry name" value="MetI-like"/>
    <property type="match status" value="1"/>
</dbReference>